<feature type="region of interest" description="Disordered" evidence="1">
    <location>
        <begin position="1"/>
        <end position="38"/>
    </location>
</feature>
<feature type="compositionally biased region" description="Low complexity" evidence="1">
    <location>
        <begin position="7"/>
        <end position="17"/>
    </location>
</feature>
<keyword evidence="3" id="KW-1185">Reference proteome</keyword>
<dbReference type="PATRIC" id="fig|1502723.3.peg.6497"/>
<evidence type="ECO:0000256" key="1">
    <source>
        <dbReference type="SAM" id="MobiDB-lite"/>
    </source>
</evidence>
<feature type="region of interest" description="Disordered" evidence="1">
    <location>
        <begin position="170"/>
        <end position="193"/>
    </location>
</feature>
<dbReference type="AlphaFoldDB" id="A0A0D8BII4"/>
<feature type="region of interest" description="Disordered" evidence="1">
    <location>
        <begin position="238"/>
        <end position="257"/>
    </location>
</feature>
<reference evidence="3" key="1">
    <citation type="submission" date="2015-02" db="EMBL/GenBank/DDBJ databases">
        <title>Draft Genome of Frankia sp. CpI1-S.</title>
        <authorList>
            <person name="Oshone R.T."/>
            <person name="Ngom M."/>
            <person name="Ghodhbane-Gtari F."/>
            <person name="Gtari M."/>
            <person name="Morris K."/>
            <person name="Thomas K."/>
            <person name="Sen A."/>
            <person name="Tisa L.S."/>
        </authorList>
    </citation>
    <scope>NUCLEOTIDE SEQUENCE [LARGE SCALE GENOMIC DNA]</scope>
    <source>
        <strain evidence="3">CpI1-S</strain>
    </source>
</reference>
<feature type="region of interest" description="Disordered" evidence="1">
    <location>
        <begin position="91"/>
        <end position="147"/>
    </location>
</feature>
<feature type="compositionally biased region" description="Basic residues" evidence="1">
    <location>
        <begin position="18"/>
        <end position="30"/>
    </location>
</feature>
<gene>
    <name evidence="2" type="ORF">FF36_01628</name>
</gene>
<name>A0A0D8BII4_9ACTN</name>
<sequence length="257" mass="27923">MIPATFPVPSRAASPARVRGRPPRGRRRGRGPGPSAAVRLPAQAGWARAGLPPSQGTHPGIFWTRSEWLRSRWGRHVNRLCADGQVLGAVRVPPRSDRRQIPLPRTTSRHSHRVPHGSRASSLSPPWHGRRGGGPTGPTAEKVRAGQPAYRRIKRRQETERCPEVECDGGNAVRLAGQPSPGVDQGHPSTLRSDFRHDRSARVTARRGITGHPGGAARSGGIARLGDTTWRSYKVEFGGTTRPASRREGGNTCRRPS</sequence>
<protein>
    <submittedName>
        <fullName evidence="2">Uncharacterized protein</fullName>
    </submittedName>
</protein>
<reference evidence="2 3" key="2">
    <citation type="journal article" date="2016" name="Genome Announc.">
        <title>Permanent Draft Genome Sequences for Two Variants of Frankia sp. Strain CpI1, the First Frankia Strain Isolated from Root Nodules of Comptonia peregrina.</title>
        <authorList>
            <person name="Oshone R."/>
            <person name="Hurst S.G.IV."/>
            <person name="Abebe-Akele F."/>
            <person name="Simpson S."/>
            <person name="Morris K."/>
            <person name="Thomas W.K."/>
            <person name="Tisa L.S."/>
        </authorList>
    </citation>
    <scope>NUCLEOTIDE SEQUENCE [LARGE SCALE GENOMIC DNA]</scope>
    <source>
        <strain evidence="3">CpI1-S</strain>
    </source>
</reference>
<evidence type="ECO:0000313" key="2">
    <source>
        <dbReference type="EMBL" id="KJE23941.1"/>
    </source>
</evidence>
<evidence type="ECO:0000313" key="3">
    <source>
        <dbReference type="Proteomes" id="UP000032545"/>
    </source>
</evidence>
<dbReference type="EMBL" id="JYFN01000009">
    <property type="protein sequence ID" value="KJE23941.1"/>
    <property type="molecule type" value="Genomic_DNA"/>
</dbReference>
<accession>A0A0D8BII4</accession>
<dbReference type="Proteomes" id="UP000032545">
    <property type="component" value="Unassembled WGS sequence"/>
</dbReference>
<organism evidence="2 3">
    <name type="scientific">Frankia torreyi</name>
    <dbReference type="NCBI Taxonomy" id="1856"/>
    <lineage>
        <taxon>Bacteria</taxon>
        <taxon>Bacillati</taxon>
        <taxon>Actinomycetota</taxon>
        <taxon>Actinomycetes</taxon>
        <taxon>Frankiales</taxon>
        <taxon>Frankiaceae</taxon>
        <taxon>Frankia</taxon>
    </lineage>
</organism>
<feature type="compositionally biased region" description="Basic residues" evidence="1">
    <location>
        <begin position="107"/>
        <end position="116"/>
    </location>
</feature>
<proteinExistence type="predicted"/>
<comment type="caution">
    <text evidence="2">The sequence shown here is derived from an EMBL/GenBank/DDBJ whole genome shotgun (WGS) entry which is preliminary data.</text>
</comment>